<reference evidence="1" key="1">
    <citation type="submission" date="2020-02" db="EMBL/GenBank/DDBJ databases">
        <authorList>
            <person name="Meier V. D."/>
        </authorList>
    </citation>
    <scope>NUCLEOTIDE SEQUENCE</scope>
    <source>
        <strain evidence="1">AVDCRST_MAG34</strain>
    </source>
</reference>
<organism evidence="1">
    <name type="scientific">uncultured Nocardioidaceae bacterium</name>
    <dbReference type="NCBI Taxonomy" id="253824"/>
    <lineage>
        <taxon>Bacteria</taxon>
        <taxon>Bacillati</taxon>
        <taxon>Actinomycetota</taxon>
        <taxon>Actinomycetes</taxon>
        <taxon>Propionibacteriales</taxon>
        <taxon>Nocardioidaceae</taxon>
        <taxon>environmental samples</taxon>
    </lineage>
</organism>
<sequence>MSLGVRLRQMERCGRPAPQVIRSRRAFTTDVRSSSRR</sequence>
<name>A0A6J4M5U5_9ACTN</name>
<protein>
    <submittedName>
        <fullName evidence="1">Uncharacterized protein</fullName>
    </submittedName>
</protein>
<gene>
    <name evidence="1" type="ORF">AVDCRST_MAG34-1759</name>
</gene>
<accession>A0A6J4M5U5</accession>
<dbReference type="EMBL" id="CADCUI010000038">
    <property type="protein sequence ID" value="CAA9351013.1"/>
    <property type="molecule type" value="Genomic_DNA"/>
</dbReference>
<dbReference type="AlphaFoldDB" id="A0A6J4M5U5"/>
<evidence type="ECO:0000313" key="1">
    <source>
        <dbReference type="EMBL" id="CAA9351013.1"/>
    </source>
</evidence>
<proteinExistence type="predicted"/>